<keyword evidence="3" id="KW-1185">Reference proteome</keyword>
<keyword evidence="1" id="KW-1133">Transmembrane helix</keyword>
<feature type="non-terminal residue" evidence="2">
    <location>
        <position position="244"/>
    </location>
</feature>
<keyword evidence="1" id="KW-0812">Transmembrane</keyword>
<reference evidence="2 3" key="1">
    <citation type="journal article" date="2006" name="Nature">
        <title>Global trends of whole-genome duplications revealed by the ciliate Paramecium tetraurelia.</title>
        <authorList>
            <consortium name="Genoscope"/>
            <person name="Aury J.-M."/>
            <person name="Jaillon O."/>
            <person name="Duret L."/>
            <person name="Noel B."/>
            <person name="Jubin C."/>
            <person name="Porcel B.M."/>
            <person name="Segurens B."/>
            <person name="Daubin V."/>
            <person name="Anthouard V."/>
            <person name="Aiach N."/>
            <person name="Arnaiz O."/>
            <person name="Billaut A."/>
            <person name="Beisson J."/>
            <person name="Blanc I."/>
            <person name="Bouhouche K."/>
            <person name="Camara F."/>
            <person name="Duharcourt S."/>
            <person name="Guigo R."/>
            <person name="Gogendeau D."/>
            <person name="Katinka M."/>
            <person name="Keller A.-M."/>
            <person name="Kissmehl R."/>
            <person name="Klotz C."/>
            <person name="Koll F."/>
            <person name="Le Moue A."/>
            <person name="Lepere C."/>
            <person name="Malinsky S."/>
            <person name="Nowacki M."/>
            <person name="Nowak J.K."/>
            <person name="Plattner H."/>
            <person name="Poulain J."/>
            <person name="Ruiz F."/>
            <person name="Serrano V."/>
            <person name="Zagulski M."/>
            <person name="Dessen P."/>
            <person name="Betermier M."/>
            <person name="Weissenbach J."/>
            <person name="Scarpelli C."/>
            <person name="Schachter V."/>
            <person name="Sperling L."/>
            <person name="Meyer E."/>
            <person name="Cohen J."/>
            <person name="Wincker P."/>
        </authorList>
    </citation>
    <scope>NUCLEOTIDE SEQUENCE [LARGE SCALE GENOMIC DNA]</scope>
    <source>
        <strain evidence="2 3">Stock d4-2</strain>
    </source>
</reference>
<accession>A0CPY4</accession>
<evidence type="ECO:0008006" key="4">
    <source>
        <dbReference type="Google" id="ProtNLM"/>
    </source>
</evidence>
<dbReference type="GeneID" id="5026032"/>
<evidence type="ECO:0000256" key="1">
    <source>
        <dbReference type="SAM" id="Phobius"/>
    </source>
</evidence>
<proteinExistence type="predicted"/>
<dbReference type="InParanoid" id="A0CPY4"/>
<evidence type="ECO:0000313" key="3">
    <source>
        <dbReference type="Proteomes" id="UP000000600"/>
    </source>
</evidence>
<protein>
    <recommendedName>
        <fullName evidence="4">Transmembrane protein</fullName>
    </recommendedName>
</protein>
<sequence length="244" mass="28822">MNNRLLYYGICDALVCLVIGVVNVCQKSCCLRFGISFIAELILMIAFVVLHKKNCLNALIRDCYLIISYMLCQILQIEFLEQQQSPVFTIIIIRNICSSSSQDCWYLQQFYKEAQFKSAYFLQSISTYALDQNFMLTYSLILVWYSCLQCSKLTSTNNYYLIQLLNFSKEQQLMLQQQSMLKQNSLYFILIKLNLNLTIQLRIKSTLLIPWNNFKIQPIRHQVLFLRNKNYKQPLENWLNIANF</sequence>
<dbReference type="KEGG" id="ptm:GSPATT00038808001"/>
<organism evidence="2 3">
    <name type="scientific">Paramecium tetraurelia</name>
    <dbReference type="NCBI Taxonomy" id="5888"/>
    <lineage>
        <taxon>Eukaryota</taxon>
        <taxon>Sar</taxon>
        <taxon>Alveolata</taxon>
        <taxon>Ciliophora</taxon>
        <taxon>Intramacronucleata</taxon>
        <taxon>Oligohymenophorea</taxon>
        <taxon>Peniculida</taxon>
        <taxon>Parameciidae</taxon>
        <taxon>Paramecium</taxon>
    </lineage>
</organism>
<feature type="transmembrane region" description="Helical" evidence="1">
    <location>
        <begin position="6"/>
        <end position="24"/>
    </location>
</feature>
<keyword evidence="1" id="KW-0472">Membrane</keyword>
<dbReference type="HOGENOM" id="CLU_1140504_0_0_1"/>
<feature type="transmembrane region" description="Helical" evidence="1">
    <location>
        <begin position="31"/>
        <end position="50"/>
    </location>
</feature>
<dbReference type="AlphaFoldDB" id="A0CPY4"/>
<evidence type="ECO:0000313" key="2">
    <source>
        <dbReference type="EMBL" id="CAK72851.1"/>
    </source>
</evidence>
<dbReference type="Proteomes" id="UP000000600">
    <property type="component" value="Unassembled WGS sequence"/>
</dbReference>
<dbReference type="RefSeq" id="XP_001440248.1">
    <property type="nucleotide sequence ID" value="XM_001440211.2"/>
</dbReference>
<gene>
    <name evidence="2" type="ORF">GSPATT00038808001</name>
</gene>
<dbReference type="EMBL" id="CT868132">
    <property type="protein sequence ID" value="CAK72851.1"/>
    <property type="molecule type" value="Genomic_DNA"/>
</dbReference>
<name>A0CPY4_PARTE</name>